<evidence type="ECO:0000313" key="3">
    <source>
        <dbReference type="Proteomes" id="UP001597197"/>
    </source>
</evidence>
<dbReference type="EMBL" id="JBHUFD010000001">
    <property type="protein sequence ID" value="MFD1871678.1"/>
    <property type="molecule type" value="Genomic_DNA"/>
</dbReference>
<proteinExistence type="predicted"/>
<dbReference type="RefSeq" id="WP_382311992.1">
    <property type="nucleotide sequence ID" value="NZ_JBHUFD010000001.1"/>
</dbReference>
<evidence type="ECO:0000313" key="2">
    <source>
        <dbReference type="EMBL" id="MFD1871678.1"/>
    </source>
</evidence>
<evidence type="ECO:0000256" key="1">
    <source>
        <dbReference type="SAM" id="SignalP"/>
    </source>
</evidence>
<dbReference type="Proteomes" id="UP001597197">
    <property type="component" value="Unassembled WGS sequence"/>
</dbReference>
<gene>
    <name evidence="2" type="ORF">ACFSDX_04530</name>
</gene>
<name>A0ABW4QQ08_9BACT</name>
<protein>
    <submittedName>
        <fullName evidence="2">Uncharacterized protein</fullName>
    </submittedName>
</protein>
<feature type="signal peptide" evidence="1">
    <location>
        <begin position="1"/>
        <end position="18"/>
    </location>
</feature>
<keyword evidence="3" id="KW-1185">Reference proteome</keyword>
<keyword evidence="1" id="KW-0732">Signal</keyword>
<organism evidence="2 3">
    <name type="scientific">Hymenobacter bucti</name>
    <dbReference type="NCBI Taxonomy" id="1844114"/>
    <lineage>
        <taxon>Bacteria</taxon>
        <taxon>Pseudomonadati</taxon>
        <taxon>Bacteroidota</taxon>
        <taxon>Cytophagia</taxon>
        <taxon>Cytophagales</taxon>
        <taxon>Hymenobacteraceae</taxon>
        <taxon>Hymenobacter</taxon>
    </lineage>
</organism>
<comment type="caution">
    <text evidence="2">The sequence shown here is derived from an EMBL/GenBank/DDBJ whole genome shotgun (WGS) entry which is preliminary data.</text>
</comment>
<sequence length="226" mass="25483">MKAFLLYAFAGWATVAHAQRPPAAPAPDSVRMALHFGSDNAELHQLMARALHVEKWHVDATNPRLAGKHFHLTYQEYRRGVAEAEKELVGDVARLLTFDAQGRFSFDVFAHQAAESRLEVQFLFAKGANIKSFEALPGKGALYSLRPDIWPYRPRQPATALGPGQQPTLERSFAAGQKVPFLVYTLPYEQPGWLLYCQLVQSQTPVKDWYSAFNIPHFIVYNLTVE</sequence>
<accession>A0ABW4QQ08</accession>
<feature type="chain" id="PRO_5045576103" evidence="1">
    <location>
        <begin position="19"/>
        <end position="226"/>
    </location>
</feature>
<reference evidence="3" key="1">
    <citation type="journal article" date="2019" name="Int. J. Syst. Evol. Microbiol.">
        <title>The Global Catalogue of Microorganisms (GCM) 10K type strain sequencing project: providing services to taxonomists for standard genome sequencing and annotation.</title>
        <authorList>
            <consortium name="The Broad Institute Genomics Platform"/>
            <consortium name="The Broad Institute Genome Sequencing Center for Infectious Disease"/>
            <person name="Wu L."/>
            <person name="Ma J."/>
        </authorList>
    </citation>
    <scope>NUCLEOTIDE SEQUENCE [LARGE SCALE GENOMIC DNA]</scope>
    <source>
        <strain evidence="3">CGMCC 1.15795</strain>
    </source>
</reference>